<protein>
    <submittedName>
        <fullName evidence="1">Uncharacterized protein</fullName>
    </submittedName>
</protein>
<organism evidence="1 2">
    <name type="scientific">Lasiosphaeris hirsuta</name>
    <dbReference type="NCBI Taxonomy" id="260670"/>
    <lineage>
        <taxon>Eukaryota</taxon>
        <taxon>Fungi</taxon>
        <taxon>Dikarya</taxon>
        <taxon>Ascomycota</taxon>
        <taxon>Pezizomycotina</taxon>
        <taxon>Sordariomycetes</taxon>
        <taxon>Sordariomycetidae</taxon>
        <taxon>Sordariales</taxon>
        <taxon>Lasiosphaeriaceae</taxon>
        <taxon>Lasiosphaeris</taxon>
    </lineage>
</organism>
<dbReference type="Proteomes" id="UP001172102">
    <property type="component" value="Unassembled WGS sequence"/>
</dbReference>
<reference evidence="1" key="1">
    <citation type="submission" date="2023-06" db="EMBL/GenBank/DDBJ databases">
        <title>Genome-scale phylogeny and comparative genomics of the fungal order Sordariales.</title>
        <authorList>
            <consortium name="Lawrence Berkeley National Laboratory"/>
            <person name="Hensen N."/>
            <person name="Bonometti L."/>
            <person name="Westerberg I."/>
            <person name="Brannstrom I.O."/>
            <person name="Guillou S."/>
            <person name="Cros-Aarteil S."/>
            <person name="Calhoun S."/>
            <person name="Haridas S."/>
            <person name="Kuo A."/>
            <person name="Mondo S."/>
            <person name="Pangilinan J."/>
            <person name="Riley R."/>
            <person name="Labutti K."/>
            <person name="Andreopoulos B."/>
            <person name="Lipzen A."/>
            <person name="Chen C."/>
            <person name="Yanf M."/>
            <person name="Daum C."/>
            <person name="Ng V."/>
            <person name="Clum A."/>
            <person name="Steindorff A."/>
            <person name="Ohm R."/>
            <person name="Martin F."/>
            <person name="Silar P."/>
            <person name="Natvig D."/>
            <person name="Lalanne C."/>
            <person name="Gautier V."/>
            <person name="Ament-Velasquez S.L."/>
            <person name="Kruys A."/>
            <person name="Hutchinson M.I."/>
            <person name="Powell A.J."/>
            <person name="Barry K."/>
            <person name="Miller A.N."/>
            <person name="Grigoriev I.V."/>
            <person name="Debuchy R."/>
            <person name="Gladieux P."/>
            <person name="Thoren M.H."/>
            <person name="Johannesson H."/>
        </authorList>
    </citation>
    <scope>NUCLEOTIDE SEQUENCE</scope>
    <source>
        <strain evidence="1">SMH4607-1</strain>
    </source>
</reference>
<comment type="caution">
    <text evidence="1">The sequence shown here is derived from an EMBL/GenBank/DDBJ whole genome shotgun (WGS) entry which is preliminary data.</text>
</comment>
<name>A0AA40DLN6_9PEZI</name>
<sequence length="211" mass="23344">MRARLPGPVISCPCALKARLCDIPNVFFVFCLFLWRASGARGKSRKWSLISLQQLNYMIPTSQVQSMEASSMLLFSCPLLCVCIQHGCCTPTTMPGMTRNGRRFCRFLFFSSSLAQEKVIFEKRPLIPSTIPSSLRVSLPSPLKSKGGALSRHAVAPVINLLASLAAPTRKRRRRWGGLLDSGLSVSCLASTCFLEFEYALSRCRLPCAHV</sequence>
<keyword evidence="2" id="KW-1185">Reference proteome</keyword>
<evidence type="ECO:0000313" key="2">
    <source>
        <dbReference type="Proteomes" id="UP001172102"/>
    </source>
</evidence>
<accession>A0AA40DLN6</accession>
<dbReference type="AlphaFoldDB" id="A0AA40DLN6"/>
<dbReference type="EMBL" id="JAUKUA010000006">
    <property type="protein sequence ID" value="KAK0708304.1"/>
    <property type="molecule type" value="Genomic_DNA"/>
</dbReference>
<proteinExistence type="predicted"/>
<evidence type="ECO:0000313" key="1">
    <source>
        <dbReference type="EMBL" id="KAK0708304.1"/>
    </source>
</evidence>
<gene>
    <name evidence="1" type="ORF">B0H67DRAFT_336373</name>
</gene>